<proteinExistence type="predicted"/>
<accession>A0AAW0X9S3</accession>
<protein>
    <submittedName>
        <fullName evidence="1">Uncharacterized protein</fullName>
    </submittedName>
</protein>
<evidence type="ECO:0000313" key="1">
    <source>
        <dbReference type="EMBL" id="KAK8734804.1"/>
    </source>
</evidence>
<keyword evidence="2" id="KW-1185">Reference proteome</keyword>
<evidence type="ECO:0000313" key="2">
    <source>
        <dbReference type="Proteomes" id="UP001445076"/>
    </source>
</evidence>
<gene>
    <name evidence="1" type="ORF">OTU49_005660</name>
</gene>
<reference evidence="1 2" key="1">
    <citation type="journal article" date="2024" name="BMC Genomics">
        <title>Genome assembly of redclaw crayfish (Cherax quadricarinatus) provides insights into its immune adaptation and hypoxia tolerance.</title>
        <authorList>
            <person name="Liu Z."/>
            <person name="Zheng J."/>
            <person name="Li H."/>
            <person name="Fang K."/>
            <person name="Wang S."/>
            <person name="He J."/>
            <person name="Zhou D."/>
            <person name="Weng S."/>
            <person name="Chi M."/>
            <person name="Gu Z."/>
            <person name="He J."/>
            <person name="Li F."/>
            <person name="Wang M."/>
        </authorList>
    </citation>
    <scope>NUCLEOTIDE SEQUENCE [LARGE SCALE GENOMIC DNA]</scope>
    <source>
        <strain evidence="1">ZL_2023a</strain>
    </source>
</reference>
<name>A0AAW0X9S3_CHEQU</name>
<feature type="non-terminal residue" evidence="1">
    <location>
        <position position="253"/>
    </location>
</feature>
<dbReference type="AlphaFoldDB" id="A0AAW0X9S3"/>
<sequence>MAESLEDKILHSSNGRPEYTCWRPSSLYSLSVTELDYEEVHDIQRTVHLEDFQDIIKNSTMIPHSLTELSHTHLIKILPDVQGLWYSSSRPDKGQNNWYGNVSLQVNFRQFLQMLKSYNIYFSEITDYNSTSASRLLITNKNLPLPSYDPSKLGGPWYYDGKKDWFLTECRRYDGRCNFNGHNVELLLSLSDTQYASLLYESKIVAVNHSEANSTEKHKCKKHRSGTRWTTCPSPYSAEKTSEILSYLNEDTL</sequence>
<comment type="caution">
    <text evidence="1">The sequence shown here is derived from an EMBL/GenBank/DDBJ whole genome shotgun (WGS) entry which is preliminary data.</text>
</comment>
<dbReference type="Proteomes" id="UP001445076">
    <property type="component" value="Unassembled WGS sequence"/>
</dbReference>
<dbReference type="EMBL" id="JARKIK010000049">
    <property type="protein sequence ID" value="KAK8734804.1"/>
    <property type="molecule type" value="Genomic_DNA"/>
</dbReference>
<organism evidence="1 2">
    <name type="scientific">Cherax quadricarinatus</name>
    <name type="common">Australian red claw crayfish</name>
    <dbReference type="NCBI Taxonomy" id="27406"/>
    <lineage>
        <taxon>Eukaryota</taxon>
        <taxon>Metazoa</taxon>
        <taxon>Ecdysozoa</taxon>
        <taxon>Arthropoda</taxon>
        <taxon>Crustacea</taxon>
        <taxon>Multicrustacea</taxon>
        <taxon>Malacostraca</taxon>
        <taxon>Eumalacostraca</taxon>
        <taxon>Eucarida</taxon>
        <taxon>Decapoda</taxon>
        <taxon>Pleocyemata</taxon>
        <taxon>Astacidea</taxon>
        <taxon>Parastacoidea</taxon>
        <taxon>Parastacidae</taxon>
        <taxon>Cherax</taxon>
    </lineage>
</organism>